<evidence type="ECO:0000313" key="4">
    <source>
        <dbReference type="Proteomes" id="UP000216752"/>
    </source>
</evidence>
<gene>
    <name evidence="3" type="ORF">SPSIL_015270</name>
</gene>
<dbReference type="Pfam" id="PF18857">
    <property type="entry name" value="LPD38"/>
    <property type="match status" value="1"/>
</dbReference>
<feature type="domain" description="Large polyvalent protein associated" evidence="2">
    <location>
        <begin position="1253"/>
        <end position="1408"/>
    </location>
</feature>
<organism evidence="3 4">
    <name type="scientific">Sporomusa silvacetica DSM 10669</name>
    <dbReference type="NCBI Taxonomy" id="1123289"/>
    <lineage>
        <taxon>Bacteria</taxon>
        <taxon>Bacillati</taxon>
        <taxon>Bacillota</taxon>
        <taxon>Negativicutes</taxon>
        <taxon>Selenomonadales</taxon>
        <taxon>Sporomusaceae</taxon>
        <taxon>Sporomusa</taxon>
    </lineage>
</organism>
<protein>
    <recommendedName>
        <fullName evidence="2">Large polyvalent protein associated domain-containing protein</fullName>
    </recommendedName>
</protein>
<keyword evidence="4" id="KW-1185">Reference proteome</keyword>
<name>A0ABZ3IIA3_9FIRM</name>
<proteinExistence type="predicted"/>
<dbReference type="RefSeq" id="WP_094603469.1">
    <property type="nucleotide sequence ID" value="NZ_CP155573.1"/>
</dbReference>
<reference evidence="3" key="1">
    <citation type="submission" date="2024-05" db="EMBL/GenBank/DDBJ databases">
        <title>Isolation and characterization of Sporomusa carbonis sp. nov., a carboxydotrophic hydrogenogen in the genus of Sporomusa isolated from a charcoal burning pile.</title>
        <authorList>
            <person name="Boeer T."/>
            <person name="Rosenbaum F."/>
            <person name="Eysell L."/>
            <person name="Mueller V."/>
            <person name="Daniel R."/>
            <person name="Poehlein A."/>
        </authorList>
    </citation>
    <scope>NUCLEOTIDE SEQUENCE [LARGE SCALE GENOMIC DNA]</scope>
    <source>
        <strain evidence="3">DSM 10669</strain>
    </source>
</reference>
<evidence type="ECO:0000259" key="2">
    <source>
        <dbReference type="Pfam" id="PF18857"/>
    </source>
</evidence>
<dbReference type="EMBL" id="CP155573">
    <property type="protein sequence ID" value="XFO65417.1"/>
    <property type="molecule type" value="Genomic_DNA"/>
</dbReference>
<evidence type="ECO:0000256" key="1">
    <source>
        <dbReference type="SAM" id="MobiDB-lite"/>
    </source>
</evidence>
<evidence type="ECO:0000313" key="3">
    <source>
        <dbReference type="EMBL" id="XFO65417.1"/>
    </source>
</evidence>
<dbReference type="Proteomes" id="UP000216752">
    <property type="component" value="Chromosome"/>
</dbReference>
<feature type="region of interest" description="Disordered" evidence="1">
    <location>
        <begin position="1"/>
        <end position="39"/>
    </location>
</feature>
<accession>A0ABZ3IIA3</accession>
<sequence length="1512" mass="167801">MPLDNDFAKSLVSGYDEWKQQQPQQQSEPQPDPGKSWIETAKDDLVNTVSNYIEGAKQGYAEYQRADENLRSYLPEGGVVSTPEQAAALNTPEFTQAAQWQNQASNNFLEETAKPVAMPAALVSPTAGIAAIPFMVSDAAKAYDEGGAGKVARDFTYGGAVDFATQPDLAQQFQDRPISTIANGAMSIIPAALLGRGVYKGAKAIPEFKNELAAAVDSKMQESLGLLDEMQPIKATQGLDTLDQYDSPTRGFRPAYPDEMKQWNADQQVARQAEIQGEAEALGRIRNNQYGMVFDQEPQSRFSDTALADVPQQAQGKAVSPLVDILNHAAAEKWDKATGDSWQNHINIAADNAMLSPAERLMSGADIAERKPYNSGQGIILGEKPQAKELYIPDEYRPRPQPDPQPQQPFKLATAEDLISETNKRILDGRLRNSVNTRDHAAVQDVITTMQKEGFETPLSRAVLSKNVEYSRSANQQAGKQPAAESMQPDMLNKAHQAGMSGDYATAYTLAKQAGNADWAKAYKSMMDTNGGQAPPVPNLTGKVKGEYTDSNITKRNFLQRTSELFAPIRTGRIGKAGVEGFVNHNTGIIRTRNYGDMDVAAHEVGHVVDAALKLRGNMGAYDSEFVRAVHDRFGKQAYEPEQVRAEGIAEFMRDYVMHPEQAKKTFPSYYSAFERALAENPDVHSRVNEFKDMARAWNEQSPEARGRGGVSYSYENKPNVIQRGKDAWQKTQEYWIDDKVGLARVTAEYERITGEKLATENDPYKMARLAQNSAVARAQMLIDGKNPELVKQVLNESYGGSIDAPVTMKSILSHLDSLSKKYPDYLKQGNFKDWHEALDTLLVARRQVELQNIHPEYKGPISRADAEVVIRNAPAELQKAAQDFYNYNNNILRILANEGLIKPEVYEALTAKYKNYAPMARDFTDESAMAEGFGMGTGFGNVRNALKSISEEGSARQVISPLESTVKNTYAMLNLVERNNVGKIFTRLAESEKVGKLVEEVSGTAAQKDSVFSVWKNGEKRHYQTTPEIYRAIMSLNKDTANAITKLLAPPASIMRAGATLTPDFALKNIMRDTFSAAVFSRYGFRPVIDHAAGVFHMLKKDKLFHEYQASGALQSTLVGLDRDYTQASIKGLYKKNAKYYWNNYNPVQLLRGFSEALETATRLGEYGRAKSKGASVADAALSARDVTLDFSKHGVYGKTANKIVAFFNAAVQEPVRIAQAFAENPRATSAKIGLYITTPSILLWAMNHDQDWYKELPSYQKNLFWVFKGGETIYRIPKPFGLGVLFGSLPERILDWQYNQDPKGMSKWAANFADSMTPNFIPTAMAPLLEWQANYSFFMGRNIVPAREEKLPNNMQYGPDTSELAKYIGGKFDASPRKVDAMIHGYGAGLARQTLNGVDALAGKRDFKNPLSTFTADPYKSPQSIQDYYEKLNDLQAKHNASNMTKAPLGRIDKVNYDKMLKANKAMQQLNKVERETLRSNMLSEQKNAKVSAINKQQAQLAQAVLKQLK</sequence>
<feature type="compositionally biased region" description="Low complexity" evidence="1">
    <location>
        <begin position="20"/>
        <end position="29"/>
    </location>
</feature>
<dbReference type="InterPro" id="IPR040561">
    <property type="entry name" value="LPD38"/>
</dbReference>